<name>A0A9N7VJG8_PLEPL</name>
<dbReference type="PANTHER" id="PTHR11827">
    <property type="entry name" value="SOLUTE CARRIER FAMILY 12, CATION COTRANSPORTERS"/>
    <property type="match status" value="1"/>
</dbReference>
<evidence type="ECO:0000259" key="6">
    <source>
        <dbReference type="Pfam" id="PF00324"/>
    </source>
</evidence>
<gene>
    <name evidence="7" type="ORF">PLEPLA_LOCUS38167</name>
</gene>
<dbReference type="InterPro" id="IPR004841">
    <property type="entry name" value="AA-permease/SLC12A_dom"/>
</dbReference>
<keyword evidence="2 5" id="KW-0812">Transmembrane</keyword>
<keyword evidence="3 5" id="KW-1133">Transmembrane helix</keyword>
<organism evidence="7 8">
    <name type="scientific">Pleuronectes platessa</name>
    <name type="common">European plaice</name>
    <dbReference type="NCBI Taxonomy" id="8262"/>
    <lineage>
        <taxon>Eukaryota</taxon>
        <taxon>Metazoa</taxon>
        <taxon>Chordata</taxon>
        <taxon>Craniata</taxon>
        <taxon>Vertebrata</taxon>
        <taxon>Euteleostomi</taxon>
        <taxon>Actinopterygii</taxon>
        <taxon>Neopterygii</taxon>
        <taxon>Teleostei</taxon>
        <taxon>Neoteleostei</taxon>
        <taxon>Acanthomorphata</taxon>
        <taxon>Carangaria</taxon>
        <taxon>Pleuronectiformes</taxon>
        <taxon>Pleuronectoidei</taxon>
        <taxon>Pleuronectidae</taxon>
        <taxon>Pleuronectes</taxon>
    </lineage>
</organism>
<reference evidence="7" key="1">
    <citation type="submission" date="2020-03" db="EMBL/GenBank/DDBJ databases">
        <authorList>
            <person name="Weist P."/>
        </authorList>
    </citation>
    <scope>NUCLEOTIDE SEQUENCE</scope>
</reference>
<evidence type="ECO:0000313" key="7">
    <source>
        <dbReference type="EMBL" id="CAB1450477.1"/>
    </source>
</evidence>
<dbReference type="EMBL" id="CADEAL010004056">
    <property type="protein sequence ID" value="CAB1450477.1"/>
    <property type="molecule type" value="Genomic_DNA"/>
</dbReference>
<dbReference type="Gene3D" id="1.20.1740.10">
    <property type="entry name" value="Amino acid/polyamine transporter I"/>
    <property type="match status" value="1"/>
</dbReference>
<dbReference type="InterPro" id="IPR004842">
    <property type="entry name" value="SLC12A_fam"/>
</dbReference>
<keyword evidence="4 5" id="KW-0472">Membrane</keyword>
<feature type="domain" description="Amino acid permease/ SLC12A" evidence="6">
    <location>
        <begin position="2"/>
        <end position="77"/>
    </location>
</feature>
<dbReference type="GO" id="GO:0006884">
    <property type="term" value="P:cell volume homeostasis"/>
    <property type="evidence" value="ECO:0007669"/>
    <property type="project" value="TreeGrafter"/>
</dbReference>
<accession>A0A9N7VJG8</accession>
<dbReference type="Proteomes" id="UP001153269">
    <property type="component" value="Unassembled WGS sequence"/>
</dbReference>
<feature type="transmembrane region" description="Helical" evidence="5">
    <location>
        <begin position="64"/>
        <end position="80"/>
    </location>
</feature>
<dbReference type="GO" id="GO:1990573">
    <property type="term" value="P:potassium ion import across plasma membrane"/>
    <property type="evidence" value="ECO:0007669"/>
    <property type="project" value="TreeGrafter"/>
</dbReference>
<dbReference type="GO" id="GO:0008511">
    <property type="term" value="F:sodium:potassium:chloride symporter activity"/>
    <property type="evidence" value="ECO:0007669"/>
    <property type="project" value="TreeGrafter"/>
</dbReference>
<keyword evidence="8" id="KW-1185">Reference proteome</keyword>
<evidence type="ECO:0000256" key="2">
    <source>
        <dbReference type="ARBA" id="ARBA00022692"/>
    </source>
</evidence>
<comment type="subcellular location">
    <subcellularLocation>
        <location evidence="1">Membrane</location>
        <topology evidence="1">Multi-pass membrane protein</topology>
    </subcellularLocation>
</comment>
<dbReference type="GO" id="GO:0055078">
    <property type="term" value="P:sodium ion homeostasis"/>
    <property type="evidence" value="ECO:0007669"/>
    <property type="project" value="TreeGrafter"/>
</dbReference>
<dbReference type="PANTHER" id="PTHR11827:SF9">
    <property type="entry name" value="SOLUTE CARRIER FAMILY 12 MEMBER 3"/>
    <property type="match status" value="1"/>
</dbReference>
<dbReference type="GO" id="GO:0016324">
    <property type="term" value="C:apical plasma membrane"/>
    <property type="evidence" value="ECO:0007669"/>
    <property type="project" value="TreeGrafter"/>
</dbReference>
<sequence>MSLVSAFAPLISAGIFGATLSSALACLVTAPKVFQCLCKDKLYPLIGFFGKGYGKKDEPLRGHLLTYVIAVCFVLIAVNWDSSVQARSYSIDLNQCVGLNQVEDL</sequence>
<dbReference type="Pfam" id="PF00324">
    <property type="entry name" value="AA_permease"/>
    <property type="match status" value="1"/>
</dbReference>
<evidence type="ECO:0000313" key="8">
    <source>
        <dbReference type="Proteomes" id="UP001153269"/>
    </source>
</evidence>
<evidence type="ECO:0000256" key="5">
    <source>
        <dbReference type="SAM" id="Phobius"/>
    </source>
</evidence>
<protein>
    <recommendedName>
        <fullName evidence="6">Amino acid permease/ SLC12A domain-containing protein</fullName>
    </recommendedName>
</protein>
<evidence type="ECO:0000256" key="1">
    <source>
        <dbReference type="ARBA" id="ARBA00004141"/>
    </source>
</evidence>
<comment type="caution">
    <text evidence="7">The sequence shown here is derived from an EMBL/GenBank/DDBJ whole genome shotgun (WGS) entry which is preliminary data.</text>
</comment>
<evidence type="ECO:0000256" key="3">
    <source>
        <dbReference type="ARBA" id="ARBA00022989"/>
    </source>
</evidence>
<dbReference type="AlphaFoldDB" id="A0A9N7VJG8"/>
<dbReference type="GO" id="GO:0055075">
    <property type="term" value="P:potassium ion homeostasis"/>
    <property type="evidence" value="ECO:0007669"/>
    <property type="project" value="TreeGrafter"/>
</dbReference>
<proteinExistence type="predicted"/>
<evidence type="ECO:0000256" key="4">
    <source>
        <dbReference type="ARBA" id="ARBA00023136"/>
    </source>
</evidence>
<dbReference type="GO" id="GO:0055064">
    <property type="term" value="P:chloride ion homeostasis"/>
    <property type="evidence" value="ECO:0007669"/>
    <property type="project" value="TreeGrafter"/>
</dbReference>